<protein>
    <submittedName>
        <fullName evidence="4">3'(2'),5'-bisphosphate nucleotidase CysQ</fullName>
        <ecNumber evidence="4">3.1.3.7</ecNumber>
    </submittedName>
</protein>
<evidence type="ECO:0000313" key="4">
    <source>
        <dbReference type="EMBL" id="GAB0058950.1"/>
    </source>
</evidence>
<dbReference type="PROSITE" id="PS00630">
    <property type="entry name" value="IMP_2"/>
    <property type="match status" value="1"/>
</dbReference>
<sequence length="288" mass="31257">MSNATPPDLSDSLAIMIRAAHEAGDAIMRYFRLGQTVSASAEVREKGHDNPLTKADLEADTLLRERLLGSHPHCGWLSEETVDHPDRLERRSIFVVDPIDGTKEFIAGLPQFALSLALVEAGRPVAACIHNPASNETFTALAGKGCRLNDQPIRVTDRRDLAGASCLASRSETARGDWELFLSEWKIQTMGSIAYKLALVASGRFDMTFTLSPKNEWDFCAGDLLVHEAGGTVTHKSGAPFLYNQVNPMVRSVLATNGALHAPLLARLIDTPLAPDRHARSCSHPAKG</sequence>
<proteinExistence type="inferred from homology"/>
<dbReference type="RefSeq" id="WP_420906667.1">
    <property type="nucleotide sequence ID" value="NZ_BAAFGK010000005.1"/>
</dbReference>
<evidence type="ECO:0000256" key="1">
    <source>
        <dbReference type="ARBA" id="ARBA00009759"/>
    </source>
</evidence>
<gene>
    <name evidence="4" type="primary">cysQ</name>
    <name evidence="4" type="ORF">SIID45300_03310</name>
</gene>
<comment type="similarity">
    <text evidence="1">Belongs to the inositol monophosphatase superfamily.</text>
</comment>
<dbReference type="Proteomes" id="UP001628193">
    <property type="component" value="Unassembled WGS sequence"/>
</dbReference>
<dbReference type="CDD" id="cd01638">
    <property type="entry name" value="CysQ"/>
    <property type="match status" value="1"/>
</dbReference>
<organism evidence="4 5">
    <name type="scientific">Candidatus Magnetaquiglobus chichijimensis</name>
    <dbReference type="NCBI Taxonomy" id="3141448"/>
    <lineage>
        <taxon>Bacteria</taxon>
        <taxon>Pseudomonadati</taxon>
        <taxon>Pseudomonadota</taxon>
        <taxon>Magnetococcia</taxon>
        <taxon>Magnetococcales</taxon>
        <taxon>Candidatus Magnetaquicoccaceae</taxon>
        <taxon>Candidatus Magnetaquiglobus</taxon>
    </lineage>
</organism>
<dbReference type="Gene3D" id="3.40.190.80">
    <property type="match status" value="1"/>
</dbReference>
<dbReference type="Pfam" id="PF00459">
    <property type="entry name" value="Inositol_P"/>
    <property type="match status" value="1"/>
</dbReference>
<keyword evidence="2" id="KW-0479">Metal-binding</keyword>
<dbReference type="PANTHER" id="PTHR20854:SF4">
    <property type="entry name" value="INOSITOL-1-MONOPHOSPHATASE-RELATED"/>
    <property type="match status" value="1"/>
</dbReference>
<dbReference type="PRINTS" id="PR00377">
    <property type="entry name" value="IMPHPHTASES"/>
</dbReference>
<dbReference type="SUPFAM" id="SSF56655">
    <property type="entry name" value="Carbohydrate phosphatase"/>
    <property type="match status" value="1"/>
</dbReference>
<reference evidence="4 5" key="1">
    <citation type="submission" date="2024-09" db="EMBL/GenBank/DDBJ databases">
        <title>Draft genome sequence of Candidatus Magnetaquicoccaceae bacterium FCR-1.</title>
        <authorList>
            <person name="Shimoshige H."/>
            <person name="Shimamura S."/>
            <person name="Taoka A."/>
            <person name="Kobayashi H."/>
            <person name="Maekawa T."/>
        </authorList>
    </citation>
    <scope>NUCLEOTIDE SEQUENCE [LARGE SCALE GENOMIC DNA]</scope>
    <source>
        <strain evidence="4 5">FCR-1</strain>
    </source>
</reference>
<dbReference type="InterPro" id="IPR020550">
    <property type="entry name" value="Inositol_monophosphatase_CS"/>
</dbReference>
<keyword evidence="5" id="KW-1185">Reference proteome</keyword>
<evidence type="ECO:0000313" key="5">
    <source>
        <dbReference type="Proteomes" id="UP001628193"/>
    </source>
</evidence>
<dbReference type="InterPro" id="IPR000760">
    <property type="entry name" value="Inositol_monophosphatase-like"/>
</dbReference>
<dbReference type="EMBL" id="BAAFGK010000005">
    <property type="protein sequence ID" value="GAB0058950.1"/>
    <property type="molecule type" value="Genomic_DNA"/>
</dbReference>
<keyword evidence="3" id="KW-0460">Magnesium</keyword>
<dbReference type="GO" id="GO:0008441">
    <property type="term" value="F:3'(2'),5'-bisphosphate nucleotidase activity"/>
    <property type="evidence" value="ECO:0007669"/>
    <property type="project" value="UniProtKB-EC"/>
</dbReference>
<dbReference type="EC" id="3.1.3.7" evidence="4"/>
<dbReference type="Gene3D" id="3.30.540.10">
    <property type="entry name" value="Fructose-1,6-Bisphosphatase, subunit A, domain 1"/>
    <property type="match status" value="1"/>
</dbReference>
<evidence type="ECO:0000256" key="2">
    <source>
        <dbReference type="ARBA" id="ARBA00022723"/>
    </source>
</evidence>
<dbReference type="PANTHER" id="PTHR20854">
    <property type="entry name" value="INOSITOL MONOPHOSPHATASE"/>
    <property type="match status" value="1"/>
</dbReference>
<name>A0ABQ0CDJ5_9PROT</name>
<comment type="caution">
    <text evidence="4">The sequence shown here is derived from an EMBL/GenBank/DDBJ whole genome shotgun (WGS) entry which is preliminary data.</text>
</comment>
<evidence type="ECO:0000256" key="3">
    <source>
        <dbReference type="ARBA" id="ARBA00022842"/>
    </source>
</evidence>
<accession>A0ABQ0CDJ5</accession>
<keyword evidence="4" id="KW-0378">Hydrolase</keyword>